<dbReference type="RefSeq" id="WP_261867635.1">
    <property type="nucleotide sequence ID" value="NZ_BRLF01000010.1"/>
</dbReference>
<evidence type="ECO:0000313" key="4">
    <source>
        <dbReference type="Proteomes" id="UP001165145"/>
    </source>
</evidence>
<evidence type="ECO:0000313" key="2">
    <source>
        <dbReference type="EMBL" id="GLV71171.1"/>
    </source>
</evidence>
<dbReference type="AlphaFoldDB" id="A0AAI9L2Z3"/>
<accession>A0AAI9L2Z3</accession>
<name>A0AAI9L2Z3_PECCC</name>
<evidence type="ECO:0000313" key="3">
    <source>
        <dbReference type="Proteomes" id="UP001058167"/>
    </source>
</evidence>
<protein>
    <submittedName>
        <fullName evidence="2">Uncharacterized protein</fullName>
    </submittedName>
</protein>
<gene>
    <name evidence="2" type="ORF">Pcaca03_36150</name>
    <name evidence="1" type="ORF">SOASR016_36130</name>
</gene>
<dbReference type="Proteomes" id="UP001058167">
    <property type="component" value="Unassembled WGS sequence"/>
</dbReference>
<dbReference type="EMBL" id="BRLF01000010">
    <property type="protein sequence ID" value="GKX48861.1"/>
    <property type="molecule type" value="Genomic_DNA"/>
</dbReference>
<dbReference type="EMBL" id="BSRL01000010">
    <property type="protein sequence ID" value="GLV71171.1"/>
    <property type="molecule type" value="Genomic_DNA"/>
</dbReference>
<proteinExistence type="predicted"/>
<keyword evidence="3" id="KW-1185">Reference proteome</keyword>
<dbReference type="Proteomes" id="UP001165145">
    <property type="component" value="Unassembled WGS sequence"/>
</dbReference>
<reference evidence="1" key="1">
    <citation type="submission" date="2022-06" db="EMBL/GenBank/DDBJ databases">
        <title>Draft genome sequences of Pectobacterium carotovorum subsp. carotovorum str. NBRC12380.</title>
        <authorList>
            <person name="Wakabayashi Y."/>
            <person name="Kojima K."/>
        </authorList>
    </citation>
    <scope>NUCLEOTIDE SEQUENCE</scope>
    <source>
        <strain evidence="1">NBRC 12380</strain>
    </source>
</reference>
<sequence length="189" mass="20904">MQITTTLTLTAAEEAEISAILGCDNADLNARLNSCLAASLQEYLAMFRGQKVFKRGSDLLEYRLLLLIETAFDGAIPDERTVSSLFQTTLTESRSLIRSVISKYQYQLKSHIERTLSSSLTAANRQNNTQDYTVVINSQNVVDELNKALADIDGSLAPVGKRRGSVSTYEISPSSYNRLCTKFNVQPNP</sequence>
<comment type="caution">
    <text evidence="2">The sequence shown here is derived from an EMBL/GenBank/DDBJ whole genome shotgun (WGS) entry which is preliminary data.</text>
</comment>
<reference evidence="2" key="2">
    <citation type="submission" date="2023-02" db="EMBL/GenBank/DDBJ databases">
        <title>Pectobacterium carotovorum subsp. carotovorum NBRC 12380.</title>
        <authorList>
            <person name="Ichikawa N."/>
            <person name="Sato H."/>
            <person name="Tonouchi N."/>
        </authorList>
    </citation>
    <scope>NUCLEOTIDE SEQUENCE</scope>
    <source>
        <strain evidence="2">NBRC 12380</strain>
    </source>
</reference>
<evidence type="ECO:0000313" key="1">
    <source>
        <dbReference type="EMBL" id="GKX48861.1"/>
    </source>
</evidence>
<organism evidence="2 4">
    <name type="scientific">Pectobacterium carotovorum subsp. carotovorum</name>
    <name type="common">Erwinia carotovora subsp. carotovora</name>
    <dbReference type="NCBI Taxonomy" id="555"/>
    <lineage>
        <taxon>Bacteria</taxon>
        <taxon>Pseudomonadati</taxon>
        <taxon>Pseudomonadota</taxon>
        <taxon>Gammaproteobacteria</taxon>
        <taxon>Enterobacterales</taxon>
        <taxon>Pectobacteriaceae</taxon>
        <taxon>Pectobacterium</taxon>
    </lineage>
</organism>